<evidence type="ECO:0000256" key="1">
    <source>
        <dbReference type="SAM" id="SignalP"/>
    </source>
</evidence>
<gene>
    <name evidence="3" type="ORF">ACFOD9_02405</name>
</gene>
<dbReference type="SUPFAM" id="SSF52833">
    <property type="entry name" value="Thioredoxin-like"/>
    <property type="match status" value="1"/>
</dbReference>
<evidence type="ECO:0000259" key="2">
    <source>
        <dbReference type="Pfam" id="PF13462"/>
    </source>
</evidence>
<dbReference type="RefSeq" id="WP_379508490.1">
    <property type="nucleotide sequence ID" value="NZ_JBHRTQ010000003.1"/>
</dbReference>
<dbReference type="EMBL" id="JBHRTQ010000003">
    <property type="protein sequence ID" value="MFC3173096.1"/>
    <property type="molecule type" value="Genomic_DNA"/>
</dbReference>
<evidence type="ECO:0000313" key="3">
    <source>
        <dbReference type="EMBL" id="MFC3173096.1"/>
    </source>
</evidence>
<feature type="chain" id="PRO_5045101544" evidence="1">
    <location>
        <begin position="24"/>
        <end position="226"/>
    </location>
</feature>
<dbReference type="InterPro" id="IPR036249">
    <property type="entry name" value="Thioredoxin-like_sf"/>
</dbReference>
<dbReference type="Gene3D" id="3.40.30.10">
    <property type="entry name" value="Glutaredoxin"/>
    <property type="match status" value="1"/>
</dbReference>
<evidence type="ECO:0000313" key="4">
    <source>
        <dbReference type="Proteomes" id="UP001595604"/>
    </source>
</evidence>
<keyword evidence="4" id="KW-1185">Reference proteome</keyword>
<protein>
    <submittedName>
        <fullName evidence="3">DsbA family protein</fullName>
    </submittedName>
</protein>
<keyword evidence="1" id="KW-0732">Signal</keyword>
<dbReference type="InterPro" id="IPR012336">
    <property type="entry name" value="Thioredoxin-like_fold"/>
</dbReference>
<accession>A0ABV7IPC4</accession>
<dbReference type="CDD" id="cd02972">
    <property type="entry name" value="DsbA_family"/>
    <property type="match status" value="1"/>
</dbReference>
<feature type="domain" description="Thioredoxin-like fold" evidence="2">
    <location>
        <begin position="39"/>
        <end position="208"/>
    </location>
</feature>
<dbReference type="Pfam" id="PF13462">
    <property type="entry name" value="Thioredoxin_4"/>
    <property type="match status" value="1"/>
</dbReference>
<reference evidence="4" key="1">
    <citation type="journal article" date="2019" name="Int. J. Syst. Evol. Microbiol.">
        <title>The Global Catalogue of Microorganisms (GCM) 10K type strain sequencing project: providing services to taxonomists for standard genome sequencing and annotation.</title>
        <authorList>
            <consortium name="The Broad Institute Genomics Platform"/>
            <consortium name="The Broad Institute Genome Sequencing Center for Infectious Disease"/>
            <person name="Wu L."/>
            <person name="Ma J."/>
        </authorList>
    </citation>
    <scope>NUCLEOTIDE SEQUENCE [LARGE SCALE GENOMIC DNA]</scope>
    <source>
        <strain evidence="4">KCTC 42984</strain>
    </source>
</reference>
<sequence length="226" mass="24170">MSPKRVIAAFLALVALAAPQLGAAASAAPTLAVAATPRGSHVLGRANAPLKVVEYVSYTCPHCAAFEREAADPLLDMVARSGRGTVEYRPMMRNIVDVAATLMAGCGPVSRFPGNHAALLRGQDKWLVPPQNSQPDRWRTGSFLARMQAVAQDMNLYTLFEERGYTRAELDRCLANEAQANAFAAENRQAMAGLNLKGTPSFLINGVLQPGNDWASLRPALAAALR</sequence>
<organism evidence="3 4">
    <name type="scientific">Novosphingobium bradum</name>
    <dbReference type="NCBI Taxonomy" id="1737444"/>
    <lineage>
        <taxon>Bacteria</taxon>
        <taxon>Pseudomonadati</taxon>
        <taxon>Pseudomonadota</taxon>
        <taxon>Alphaproteobacteria</taxon>
        <taxon>Sphingomonadales</taxon>
        <taxon>Sphingomonadaceae</taxon>
        <taxon>Novosphingobium</taxon>
    </lineage>
</organism>
<proteinExistence type="predicted"/>
<feature type="signal peptide" evidence="1">
    <location>
        <begin position="1"/>
        <end position="23"/>
    </location>
</feature>
<dbReference type="Gene3D" id="1.10.40.110">
    <property type="match status" value="1"/>
</dbReference>
<comment type="caution">
    <text evidence="3">The sequence shown here is derived from an EMBL/GenBank/DDBJ whole genome shotgun (WGS) entry which is preliminary data.</text>
</comment>
<name>A0ABV7IPC4_9SPHN</name>
<dbReference type="Proteomes" id="UP001595604">
    <property type="component" value="Unassembled WGS sequence"/>
</dbReference>